<comment type="caution">
    <text evidence="10">The sequence shown here is derived from an EMBL/GenBank/DDBJ whole genome shotgun (WGS) entry which is preliminary data.</text>
</comment>
<proteinExistence type="predicted"/>
<feature type="transmembrane region" description="Helical" evidence="8">
    <location>
        <begin position="24"/>
        <end position="42"/>
    </location>
</feature>
<feature type="transmembrane region" description="Helical" evidence="8">
    <location>
        <begin position="108"/>
        <end position="126"/>
    </location>
</feature>
<dbReference type="SUPFAM" id="SSF48452">
    <property type="entry name" value="TPR-like"/>
    <property type="match status" value="1"/>
</dbReference>
<dbReference type="InterPro" id="IPR050297">
    <property type="entry name" value="LipidA_mod_glycosyltrf_83"/>
</dbReference>
<keyword evidence="2" id="KW-1003">Cell membrane</keyword>
<reference evidence="10 11" key="1">
    <citation type="submission" date="2021-08" db="EMBL/GenBank/DDBJ databases">
        <title>Draft genome sequence of Spirulina subsalsa with high tolerance to salinity and hype-accumulation of phycocyanin.</title>
        <authorList>
            <person name="Pei H."/>
            <person name="Jiang L."/>
        </authorList>
    </citation>
    <scope>NUCLEOTIDE SEQUENCE [LARGE SCALE GENOMIC DNA]</scope>
    <source>
        <strain evidence="10 11">FACHB-351</strain>
    </source>
</reference>
<accession>A0ABT3L872</accession>
<keyword evidence="3" id="KW-0328">Glycosyltransferase</keyword>
<feature type="transmembrane region" description="Helical" evidence="8">
    <location>
        <begin position="358"/>
        <end position="377"/>
    </location>
</feature>
<evidence type="ECO:0000259" key="9">
    <source>
        <dbReference type="Pfam" id="PF02366"/>
    </source>
</evidence>
<dbReference type="InterPro" id="IPR003342">
    <property type="entry name" value="ArnT-like_N"/>
</dbReference>
<keyword evidence="5 8" id="KW-0812">Transmembrane</keyword>
<feature type="transmembrane region" description="Helical" evidence="8">
    <location>
        <begin position="384"/>
        <end position="404"/>
    </location>
</feature>
<evidence type="ECO:0000256" key="8">
    <source>
        <dbReference type="SAM" id="Phobius"/>
    </source>
</evidence>
<keyword evidence="6 8" id="KW-1133">Transmembrane helix</keyword>
<evidence type="ECO:0000256" key="7">
    <source>
        <dbReference type="ARBA" id="ARBA00023136"/>
    </source>
</evidence>
<feature type="domain" description="ArnT-like N-terminal" evidence="9">
    <location>
        <begin position="72"/>
        <end position="245"/>
    </location>
</feature>
<evidence type="ECO:0000256" key="1">
    <source>
        <dbReference type="ARBA" id="ARBA00004651"/>
    </source>
</evidence>
<name>A0ABT3L872_9CYAN</name>
<protein>
    <submittedName>
        <fullName evidence="10">Phospholipid carrier-dependent glycosyltransferase</fullName>
    </submittedName>
</protein>
<dbReference type="Gene3D" id="1.25.40.10">
    <property type="entry name" value="Tetratricopeptide repeat domain"/>
    <property type="match status" value="1"/>
</dbReference>
<evidence type="ECO:0000256" key="6">
    <source>
        <dbReference type="ARBA" id="ARBA00022989"/>
    </source>
</evidence>
<gene>
    <name evidence="10" type="ORF">K4A83_15690</name>
</gene>
<keyword evidence="7 8" id="KW-0472">Membrane</keyword>
<dbReference type="PANTHER" id="PTHR33908:SF11">
    <property type="entry name" value="MEMBRANE PROTEIN"/>
    <property type="match status" value="1"/>
</dbReference>
<dbReference type="Proteomes" id="UP001526426">
    <property type="component" value="Unassembled WGS sequence"/>
</dbReference>
<dbReference type="InterPro" id="IPR011990">
    <property type="entry name" value="TPR-like_helical_dom_sf"/>
</dbReference>
<organism evidence="10 11">
    <name type="scientific">Spirulina subsalsa FACHB-351</name>
    <dbReference type="NCBI Taxonomy" id="234711"/>
    <lineage>
        <taxon>Bacteria</taxon>
        <taxon>Bacillati</taxon>
        <taxon>Cyanobacteriota</taxon>
        <taxon>Cyanophyceae</taxon>
        <taxon>Spirulinales</taxon>
        <taxon>Spirulinaceae</taxon>
        <taxon>Spirulina</taxon>
    </lineage>
</organism>
<comment type="subcellular location">
    <subcellularLocation>
        <location evidence="1">Cell membrane</location>
        <topology evidence="1">Multi-pass membrane protein</topology>
    </subcellularLocation>
</comment>
<evidence type="ECO:0000256" key="2">
    <source>
        <dbReference type="ARBA" id="ARBA00022475"/>
    </source>
</evidence>
<feature type="transmembrane region" description="Helical" evidence="8">
    <location>
        <begin position="232"/>
        <end position="250"/>
    </location>
</feature>
<evidence type="ECO:0000313" key="11">
    <source>
        <dbReference type="Proteomes" id="UP001526426"/>
    </source>
</evidence>
<dbReference type="RefSeq" id="WP_265265566.1">
    <property type="nucleotide sequence ID" value="NZ_JAIHOM010000084.1"/>
</dbReference>
<dbReference type="EMBL" id="JAIHOM010000084">
    <property type="protein sequence ID" value="MCW6037703.1"/>
    <property type="molecule type" value="Genomic_DNA"/>
</dbReference>
<feature type="transmembrane region" description="Helical" evidence="8">
    <location>
        <begin position="187"/>
        <end position="203"/>
    </location>
</feature>
<feature type="transmembrane region" description="Helical" evidence="8">
    <location>
        <begin position="209"/>
        <end position="225"/>
    </location>
</feature>
<feature type="transmembrane region" description="Helical" evidence="8">
    <location>
        <begin position="293"/>
        <end position="314"/>
    </location>
</feature>
<keyword evidence="11" id="KW-1185">Reference proteome</keyword>
<evidence type="ECO:0000313" key="10">
    <source>
        <dbReference type="EMBL" id="MCW6037703.1"/>
    </source>
</evidence>
<sequence>MTLVNSQDPEKTQPNFIGIFQKNGIVWGLIFLLNLIIDWIWIRLDLSPPAWDQAHRLTGALNYLNALQNMQLFSLKWWDDFWSLTSKDPPLTYIVTAPFLQLFGRGEAQATLVNILFIALLLFSVYQLGKHLFSPRVGLWAAAFCVVIPGLYRTRVDYLLDYPLTAIVLIGFYALTKWCDAQTLKKQWGWGLLFGVTLGANLLTKQNGVFFLFFPLLWIGIKILWRRRWGRLLQLLVSFIVAIALFYPWYQTNWIFFIGAYTGAFAQGAINEGDPPLDTLEAWTHYFFELPFVLTWVFLLVGVAGLILRGIRLVRSPQKEAFSRPFTLRIAHPLLWLGWYWVGSYFLCSALVNKDSRYVMPYYPVLAVSLAYGLVAFQNRLRWIPWTTWGLTLLLMILNLFPVGGENFAQWLSPNAQYYPYRGQLFPNEEIIAEMTTTTPYQKGNLGMLMDTPAINHNTMNYYGAVADFQVYAREVGKRQRHLDQDLRSLDWLIAQQNPTYPPDHPRFQIVQQLQQDPNFHVQQRWTLPDHSVIELYHKIPAPITLTPLTSPLDSLRLDEVIVPPIVPPGYPVPITYQWLGDWHSLKSGLVLVTWASVEDPTQQWLQDRAIGNGMLHPSPQWADQSFEVRETLAMLPPEELPPGEYSLSVAYLNPDTGEANPIPFPPVTITLDPTRPPLPAPALDFVTQLRHLARDLPEGREALDPIFDQIGQMNQYDPTQDYTRQAELTLAYRLTQNPQQLDWAYGLTLARALQEDAPGAIAALQKVVQLDPNNPYAHAYLAFVHLYRWQPKAAEQALTQAAALNPDLWEIQALQGVAAAMQGKLIKAWQVFSALQ</sequence>
<dbReference type="Pfam" id="PF02366">
    <property type="entry name" value="PMT"/>
    <property type="match status" value="1"/>
</dbReference>
<evidence type="ECO:0000256" key="4">
    <source>
        <dbReference type="ARBA" id="ARBA00022679"/>
    </source>
</evidence>
<feature type="transmembrane region" description="Helical" evidence="8">
    <location>
        <begin position="158"/>
        <end position="175"/>
    </location>
</feature>
<dbReference type="PANTHER" id="PTHR33908">
    <property type="entry name" value="MANNOSYLTRANSFERASE YKCB-RELATED"/>
    <property type="match status" value="1"/>
</dbReference>
<keyword evidence="4" id="KW-0808">Transferase</keyword>
<evidence type="ECO:0000256" key="5">
    <source>
        <dbReference type="ARBA" id="ARBA00022692"/>
    </source>
</evidence>
<evidence type="ECO:0000256" key="3">
    <source>
        <dbReference type="ARBA" id="ARBA00022676"/>
    </source>
</evidence>
<feature type="transmembrane region" description="Helical" evidence="8">
    <location>
        <begin position="133"/>
        <end position="152"/>
    </location>
</feature>